<sequence length="1699" mass="188864">MAHIYKRKLGKLDAICAKLKLNSSPDSPDEEKSLSNSIVNGEEKENTVDRIETAVASSNINNNIIGKEDLNNTETEIDNTQEDSNSQALDFTIKPKLNINIGDIGDENDSLDQRNDEKSTENEQPENTNQSSSSNRRKRKAAVPRSLTQVKDYYGHLDEKDELAEYEINNLNTNFPPEDYEDERNTSGSGRESLSRSVNDGKSSPQHLNHSKSSTVSSLSKESTRSRLSSEIDPSHTSAPLDLSLSSRQSRYDEDSAQGDLTSDDEKNGGFSDNEDDDFFNPDRNLVIDESRNRAIKQGNAPSMGFASFHGVSGENNTPLKDFAENTMNELISMYYGNFGGSGEPSKYLQQKNMKSLSQNQGLSLCENSLSSASKSSFQIPPMSSGDEESHDGFPPMKGIYANYVNSAGAPPKSGGNKLQNDRFTTSSSFINAVFVKKEEMVRHYKWHRKREESLQHGFLRFSPLDNCSKRFGNCTHNSKQTHYHCLQPGCDKVYISTSDVQMHANYHRKDSAIMSEGFQRFRATEDCGTPACSFYGQRTTHFHCLRSDCRFTFKNKADMGCDYVLHSTAQLYSHKRKHEKRDFESAYKKYQNHSTPQGPKPILPRPDLGNAAGSITNGTPVIQSVGAPGIKHKIDWDRSESIELKKPKIEINSDVDMSVTSSPSGRSTPADKFWPQTPADDSMDMDDLSNPEDSRDSSPPEKSRLAGMDAEAGINLSGSLTLPIPRFQTLTAKDSAPALPTSTTQSSTPTMSEQSQPKSEPDALFRPVTSENFHSTHRLSASPSLGGNLLSMNPGTLLTVPSTIQGASTVLQPPKSVYTERREKDDSWKTYLVRYTANDPCNPRCLYLYKDHYHCKIEGCLVLFKSKDGVREHARFHELQDRITPIAYQTFEIEDACPEQCQYSEKEKHFHCIWTGCSHVVPYVGPTFGRLEHYRIHEYARAAAGKSYNRGAGVGKPGQVVEDNTMRRRGRPPKYPKIELPKIPKVELSDEEIRLSQMSQISDRPGNAKVINGFRIFSPEDPCPDERCSFIGNLHYHCARPRCFTITDRIDVLNLHAKDFHSFVQILEGYEFFDRSVSCRRFHCPNNQTNRHFHCTRPKCDYSFIRHSTMAQHEKKHQSSNSASPTSDSPLSPNLFHMNIPATIGGAITSSQQLPLSAIMPVSVIPSASQPNIPVFLSQQGNHTLALSQGSVIVQNTSAASLRGSTVTMATGTNSVSSIQALPASSIAGTQITGMGGQLNLQNLDGSIIRNANVLLNVLLKQGGINQLPQPSWNELRAKMHYSLTMNCGRPFCKLKKKDHYHCLDCNQAFSDPARLRSHVGKHGVKLKKNDQIENTPIAPKPVNLSIQSIPKPQPVISNTVTSLNMDPDEAQCLAGNIAGNDSDDSDEDVKSSSLNLNPSTFSEMIFKAQEQNQIGSDMDSGSDLDDDTGENNLRIDTGSEVDAQSDSNDHQADISSRSGRKIIKTKHEGFMNSGDINLSKQWPVSSSKSTGKAIKSPQANGTNAASKIVTTGTRGARDDSVPAGYSRWRYNEECRYPKCAYKHNVTHFHCVREDCGYGFSDRSRLVQHTLRHERIDSITGGELQQFRINQDCEVPDCEYKLKMSHFHCKRCTYCCTDSSKVLTHRKNHAKIDKIESQGFTKCLAADDCGMSLCPYARKQTHFHCLIEACQAPVLGPAQMSAHKIKHDTDNSTMSTDA</sequence>
<feature type="region of interest" description="Disordered" evidence="2">
    <location>
        <begin position="100"/>
        <end position="147"/>
    </location>
</feature>
<feature type="compositionally biased region" description="Acidic residues" evidence="2">
    <location>
        <begin position="682"/>
        <end position="691"/>
    </location>
</feature>
<dbReference type="PANTHER" id="PTHR12451:SF0">
    <property type="entry name" value="ZINC FINGER PROTEIN CASTOR HOMOLOG 1"/>
    <property type="match status" value="1"/>
</dbReference>
<feature type="compositionally biased region" description="Low complexity" evidence="2">
    <location>
        <begin position="211"/>
        <end position="221"/>
    </location>
</feature>
<keyword evidence="1" id="KW-0862">Zinc</keyword>
<feature type="compositionally biased region" description="Basic and acidic residues" evidence="2">
    <location>
        <begin position="111"/>
        <end position="121"/>
    </location>
</feature>
<evidence type="ECO:0000313" key="4">
    <source>
        <dbReference type="EMBL" id="WAR13855.1"/>
    </source>
</evidence>
<feature type="region of interest" description="Disordered" evidence="2">
    <location>
        <begin position="655"/>
        <end position="707"/>
    </location>
</feature>
<feature type="region of interest" description="Disordered" evidence="2">
    <location>
        <begin position="1376"/>
        <end position="1398"/>
    </location>
</feature>
<dbReference type="InterPro" id="IPR013087">
    <property type="entry name" value="Znf_C2H2_type"/>
</dbReference>
<dbReference type="PANTHER" id="PTHR12451">
    <property type="entry name" value="TRANSCRIPTION FACTOR CASTOR PROTEIN MING -RELATED"/>
    <property type="match status" value="1"/>
</dbReference>
<feature type="region of interest" description="Disordered" evidence="2">
    <location>
        <begin position="732"/>
        <end position="765"/>
    </location>
</feature>
<keyword evidence="1" id="KW-0863">Zinc-finger</keyword>
<feature type="domain" description="C2H2-type" evidence="3">
    <location>
        <begin position="1302"/>
        <end position="1324"/>
    </location>
</feature>
<accession>A0ABY7EX28</accession>
<feature type="compositionally biased region" description="Basic and acidic residues" evidence="2">
    <location>
        <begin position="693"/>
        <end position="705"/>
    </location>
</feature>
<feature type="compositionally biased region" description="Polar residues" evidence="2">
    <location>
        <begin position="614"/>
        <end position="623"/>
    </location>
</feature>
<dbReference type="PROSITE" id="PS50157">
    <property type="entry name" value="ZINC_FINGER_C2H2_2"/>
    <property type="match status" value="3"/>
</dbReference>
<gene>
    <name evidence="4" type="ORF">MAR_003960</name>
</gene>
<keyword evidence="5" id="KW-1185">Reference proteome</keyword>
<evidence type="ECO:0000256" key="2">
    <source>
        <dbReference type="SAM" id="MobiDB-lite"/>
    </source>
</evidence>
<evidence type="ECO:0000313" key="5">
    <source>
        <dbReference type="Proteomes" id="UP001164746"/>
    </source>
</evidence>
<feature type="compositionally biased region" description="Low complexity" evidence="2">
    <location>
        <begin position="1120"/>
        <end position="1133"/>
    </location>
</feature>
<name>A0ABY7EX28_MYAAR</name>
<feature type="domain" description="C2H2-type" evidence="3">
    <location>
        <begin position="1550"/>
        <end position="1579"/>
    </location>
</feature>
<feature type="compositionally biased region" description="Polar residues" evidence="2">
    <location>
        <begin position="186"/>
        <end position="208"/>
    </location>
</feature>
<dbReference type="Proteomes" id="UP001164746">
    <property type="component" value="Chromosome 9"/>
</dbReference>
<keyword evidence="1" id="KW-0479">Metal-binding</keyword>
<proteinExistence type="predicted"/>
<reference evidence="4" key="1">
    <citation type="submission" date="2022-11" db="EMBL/GenBank/DDBJ databases">
        <title>Centuries of genome instability and evolution in soft-shell clam transmissible cancer (bioRxiv).</title>
        <authorList>
            <person name="Hart S.F.M."/>
            <person name="Yonemitsu M.A."/>
            <person name="Giersch R.M."/>
            <person name="Beal B.F."/>
            <person name="Arriagada G."/>
            <person name="Davis B.W."/>
            <person name="Ostrander E.A."/>
            <person name="Goff S.P."/>
            <person name="Metzger M.J."/>
        </authorList>
    </citation>
    <scope>NUCLEOTIDE SEQUENCE</scope>
    <source>
        <strain evidence="4">MELC-2E11</strain>
        <tissue evidence="4">Siphon/mantle</tissue>
    </source>
</reference>
<feature type="compositionally biased region" description="Basic and acidic residues" evidence="2">
    <location>
        <begin position="222"/>
        <end position="234"/>
    </location>
</feature>
<evidence type="ECO:0000259" key="3">
    <source>
        <dbReference type="PROSITE" id="PS50157"/>
    </source>
</evidence>
<feature type="compositionally biased region" description="Polar residues" evidence="2">
    <location>
        <begin position="1476"/>
        <end position="1492"/>
    </location>
</feature>
<organism evidence="4 5">
    <name type="scientific">Mya arenaria</name>
    <name type="common">Soft-shell clam</name>
    <dbReference type="NCBI Taxonomy" id="6604"/>
    <lineage>
        <taxon>Eukaryota</taxon>
        <taxon>Metazoa</taxon>
        <taxon>Spiralia</taxon>
        <taxon>Lophotrochozoa</taxon>
        <taxon>Mollusca</taxon>
        <taxon>Bivalvia</taxon>
        <taxon>Autobranchia</taxon>
        <taxon>Heteroconchia</taxon>
        <taxon>Euheterodonta</taxon>
        <taxon>Imparidentia</taxon>
        <taxon>Neoheterodontei</taxon>
        <taxon>Myida</taxon>
        <taxon>Myoidea</taxon>
        <taxon>Myidae</taxon>
        <taxon>Mya</taxon>
    </lineage>
</organism>
<feature type="compositionally biased region" description="Acidic residues" evidence="2">
    <location>
        <begin position="1422"/>
        <end position="1431"/>
    </location>
</feature>
<feature type="compositionally biased region" description="Low complexity" evidence="2">
    <location>
        <begin position="741"/>
        <end position="758"/>
    </location>
</feature>
<feature type="region of interest" description="Disordered" evidence="2">
    <location>
        <begin position="1112"/>
        <end position="1133"/>
    </location>
</feature>
<feature type="region of interest" description="Disordered" evidence="2">
    <location>
        <begin position="1415"/>
        <end position="1463"/>
    </location>
</feature>
<dbReference type="InterPro" id="IPR040373">
    <property type="entry name" value="CASZ1"/>
</dbReference>
<feature type="region of interest" description="Disordered" evidence="2">
    <location>
        <begin position="1476"/>
        <end position="1508"/>
    </location>
</feature>
<feature type="region of interest" description="Disordered" evidence="2">
    <location>
        <begin position="588"/>
        <end position="625"/>
    </location>
</feature>
<feature type="region of interest" description="Disordered" evidence="2">
    <location>
        <begin position="172"/>
        <end position="283"/>
    </location>
</feature>
<feature type="region of interest" description="Disordered" evidence="2">
    <location>
        <begin position="21"/>
        <end position="48"/>
    </location>
</feature>
<protein>
    <submittedName>
        <fullName evidence="4">CAS-like protein</fullName>
    </submittedName>
</protein>
<feature type="compositionally biased region" description="Polar residues" evidence="2">
    <location>
        <begin position="659"/>
        <end position="668"/>
    </location>
</feature>
<feature type="domain" description="C2H2-type" evidence="3">
    <location>
        <begin position="1094"/>
        <end position="1123"/>
    </location>
</feature>
<dbReference type="SMART" id="SM00355">
    <property type="entry name" value="ZnF_C2H2"/>
    <property type="match status" value="10"/>
</dbReference>
<feature type="compositionally biased region" description="Polar residues" evidence="2">
    <location>
        <begin position="1499"/>
        <end position="1508"/>
    </location>
</feature>
<dbReference type="PROSITE" id="PS00028">
    <property type="entry name" value="ZINC_FINGER_C2H2_1"/>
    <property type="match status" value="6"/>
</dbReference>
<evidence type="ECO:0000256" key="1">
    <source>
        <dbReference type="PROSITE-ProRule" id="PRU00042"/>
    </source>
</evidence>
<feature type="region of interest" description="Disordered" evidence="2">
    <location>
        <begin position="955"/>
        <end position="976"/>
    </location>
</feature>
<dbReference type="EMBL" id="CP111020">
    <property type="protein sequence ID" value="WAR13855.1"/>
    <property type="molecule type" value="Genomic_DNA"/>
</dbReference>